<proteinExistence type="predicted"/>
<dbReference type="GO" id="GO:0006508">
    <property type="term" value="P:proteolysis"/>
    <property type="evidence" value="ECO:0007669"/>
    <property type="project" value="InterPro"/>
</dbReference>
<dbReference type="Pfam" id="PF00089">
    <property type="entry name" value="Trypsin"/>
    <property type="match status" value="1"/>
</dbReference>
<organism evidence="2">
    <name type="scientific">Timema poppense</name>
    <name type="common">Walking stick</name>
    <dbReference type="NCBI Taxonomy" id="170557"/>
    <lineage>
        <taxon>Eukaryota</taxon>
        <taxon>Metazoa</taxon>
        <taxon>Ecdysozoa</taxon>
        <taxon>Arthropoda</taxon>
        <taxon>Hexapoda</taxon>
        <taxon>Insecta</taxon>
        <taxon>Pterygota</taxon>
        <taxon>Neoptera</taxon>
        <taxon>Polyneoptera</taxon>
        <taxon>Phasmatodea</taxon>
        <taxon>Timematodea</taxon>
        <taxon>Timematoidea</taxon>
        <taxon>Timematidae</taxon>
        <taxon>Timema</taxon>
    </lineage>
</organism>
<dbReference type="EMBL" id="OD010614">
    <property type="protein sequence ID" value="CAD7416188.1"/>
    <property type="molecule type" value="Genomic_DNA"/>
</dbReference>
<dbReference type="PANTHER" id="PTHR24258:SF146">
    <property type="entry name" value="ATRIAL NATRIURETIC PEPTIDE-CONVERTING ENZYME"/>
    <property type="match status" value="1"/>
</dbReference>
<feature type="domain" description="Peptidase S1" evidence="1">
    <location>
        <begin position="104"/>
        <end position="205"/>
    </location>
</feature>
<dbReference type="SUPFAM" id="SSF50494">
    <property type="entry name" value="Trypsin-like serine proteases"/>
    <property type="match status" value="1"/>
</dbReference>
<dbReference type="InterPro" id="IPR043504">
    <property type="entry name" value="Peptidase_S1_PA_chymotrypsin"/>
</dbReference>
<accession>A0A7R9HBV7</accession>
<evidence type="ECO:0000259" key="1">
    <source>
        <dbReference type="Pfam" id="PF00089"/>
    </source>
</evidence>
<dbReference type="AlphaFoldDB" id="A0A7R9HBV7"/>
<dbReference type="PANTHER" id="PTHR24258">
    <property type="entry name" value="SERINE PROTEASE-RELATED"/>
    <property type="match status" value="1"/>
</dbReference>
<evidence type="ECO:0000313" key="2">
    <source>
        <dbReference type="EMBL" id="CAD7416188.1"/>
    </source>
</evidence>
<gene>
    <name evidence="2" type="ORF">TPSB3V08_LOCUS10864</name>
</gene>
<reference evidence="2" key="1">
    <citation type="submission" date="2020-11" db="EMBL/GenBank/DDBJ databases">
        <authorList>
            <person name="Tran Van P."/>
        </authorList>
    </citation>
    <scope>NUCLEOTIDE SEQUENCE</scope>
</reference>
<protein>
    <recommendedName>
        <fullName evidence="1">Peptidase S1 domain-containing protein</fullName>
    </recommendedName>
</protein>
<name>A0A7R9HBV7_TIMPO</name>
<dbReference type="GO" id="GO:0004252">
    <property type="term" value="F:serine-type endopeptidase activity"/>
    <property type="evidence" value="ECO:0007669"/>
    <property type="project" value="InterPro"/>
</dbReference>
<dbReference type="InterPro" id="IPR001254">
    <property type="entry name" value="Trypsin_dom"/>
</dbReference>
<sequence>MGRHRRIWIIFPPFNPRRLETLFKPGDSEDESTIKLDAFRRSCVLEYCIRRLPSGASISELGPLSSFHYWRPKGAFLRCAPDELELLVPFHSASRQPKAEWIARLGSVRLSGNAPWQQERAVVGMVKSPVEGSTVVMVKLERPVKLSDFVHPVCLPQEGAPLNLSYCNTLGWTRNRELLKRIELKASSMQSCENISIPTVNSFCSEPAYPTIGCNVSIIYLTHSLVRV</sequence>
<dbReference type="InterPro" id="IPR009003">
    <property type="entry name" value="Peptidase_S1_PA"/>
</dbReference>
<dbReference type="Gene3D" id="2.40.10.10">
    <property type="entry name" value="Trypsin-like serine proteases"/>
    <property type="match status" value="2"/>
</dbReference>